<keyword evidence="5" id="KW-0633">Potassium transport</keyword>
<dbReference type="GO" id="GO:0005886">
    <property type="term" value="C:plasma membrane"/>
    <property type="evidence" value="ECO:0007669"/>
    <property type="project" value="TreeGrafter"/>
</dbReference>
<dbReference type="OrthoDB" id="2127281at2759"/>
<evidence type="ECO:0000256" key="2">
    <source>
        <dbReference type="ARBA" id="ARBA00005364"/>
    </source>
</evidence>
<keyword evidence="6" id="KW-0109">Calcium transport</keyword>
<dbReference type="Gene3D" id="1.20.1420.30">
    <property type="entry name" value="NCX, central ion-binding region"/>
    <property type="match status" value="1"/>
</dbReference>
<accession>A0A6S7GBU9</accession>
<name>A0A6S7GBU9_PARCT</name>
<dbReference type="Proteomes" id="UP001152795">
    <property type="component" value="Unassembled WGS sequence"/>
</dbReference>
<evidence type="ECO:0000256" key="15">
    <source>
        <dbReference type="ARBA" id="ARBA00023136"/>
    </source>
</evidence>
<dbReference type="Pfam" id="PF01699">
    <property type="entry name" value="Na_Ca_ex"/>
    <property type="match status" value="1"/>
</dbReference>
<evidence type="ECO:0000256" key="10">
    <source>
        <dbReference type="ARBA" id="ARBA00022847"/>
    </source>
</evidence>
<evidence type="ECO:0000256" key="16">
    <source>
        <dbReference type="ARBA" id="ARBA00023201"/>
    </source>
</evidence>
<keyword evidence="16" id="KW-0739">Sodium transport</keyword>
<dbReference type="PANTHER" id="PTHR10846:SF8">
    <property type="entry name" value="INNER MEMBRANE PROTEIN YRBG"/>
    <property type="match status" value="1"/>
</dbReference>
<keyword evidence="12" id="KW-1133">Transmembrane helix</keyword>
<dbReference type="PANTHER" id="PTHR10846">
    <property type="entry name" value="SODIUM/POTASSIUM/CALCIUM EXCHANGER"/>
    <property type="match status" value="1"/>
</dbReference>
<evidence type="ECO:0000256" key="7">
    <source>
        <dbReference type="ARBA" id="ARBA00022692"/>
    </source>
</evidence>
<dbReference type="GO" id="GO:0015293">
    <property type="term" value="F:symporter activity"/>
    <property type="evidence" value="ECO:0007669"/>
    <property type="project" value="UniProtKB-KW"/>
</dbReference>
<comment type="similarity">
    <text evidence="2">Belongs to the Ca(2+):cation antiporter (CaCA) (TC 2.A.19) family. SLC24A subfamily.</text>
</comment>
<sequence length="308" mass="33988">FGMDKLIKMGSVAVVFVMRPGILKSETLHDSSSHVSAIAITSNEKFNLASLNTGFEIGRCTSSEHQEGQDDSKLRIIPCLPAVAASLPEKCEGGGCYVFVRYLIDWFLFIVSFPFLCMFTWTIPNCSEAHNRKYFLASFFASILWIAILSFGMVTLVGRVGCILNIDKFTMGLVVVAIGTSIPDALSSIIVARDGYGDMAVSNAIGSNVFDIDLGIGLPFVIKSLIDDLNPIRLLSETDQAMYDNDEMAIIPHVKFGFILLLILFICIGVFALVKFRLGRTIGSSFFLMYILFVSYAYIQDLLCEHDC</sequence>
<keyword evidence="7" id="KW-0812">Transmembrane</keyword>
<dbReference type="FunFam" id="1.20.1420.30:FF:000009">
    <property type="entry name" value="sodium/potassium/calcium exchanger 5 isoform X2"/>
    <property type="match status" value="1"/>
</dbReference>
<dbReference type="GO" id="GO:0008273">
    <property type="term" value="F:calcium, potassium:sodium antiporter activity"/>
    <property type="evidence" value="ECO:0007669"/>
    <property type="project" value="TreeGrafter"/>
</dbReference>
<proteinExistence type="inferred from homology"/>
<keyword evidence="4" id="KW-0050">Antiport</keyword>
<keyword evidence="14" id="KW-0406">Ion transport</keyword>
<feature type="non-terminal residue" evidence="17">
    <location>
        <position position="1"/>
    </location>
</feature>
<evidence type="ECO:0000256" key="12">
    <source>
        <dbReference type="ARBA" id="ARBA00022989"/>
    </source>
</evidence>
<reference evidence="17" key="1">
    <citation type="submission" date="2020-04" db="EMBL/GenBank/DDBJ databases">
        <authorList>
            <person name="Alioto T."/>
            <person name="Alioto T."/>
            <person name="Gomez Garrido J."/>
        </authorList>
    </citation>
    <scope>NUCLEOTIDE SEQUENCE</scope>
    <source>
        <strain evidence="17">A484AB</strain>
    </source>
</reference>
<keyword evidence="9" id="KW-0106">Calcium</keyword>
<keyword evidence="15" id="KW-0472">Membrane</keyword>
<comment type="caution">
    <text evidence="17">The sequence shown here is derived from an EMBL/GenBank/DDBJ whole genome shotgun (WGS) entry which is preliminary data.</text>
</comment>
<evidence type="ECO:0000256" key="9">
    <source>
        <dbReference type="ARBA" id="ARBA00022837"/>
    </source>
</evidence>
<comment type="subcellular location">
    <subcellularLocation>
        <location evidence="1">Membrane</location>
        <topology evidence="1">Multi-pass membrane protein</topology>
    </subcellularLocation>
</comment>
<evidence type="ECO:0000256" key="1">
    <source>
        <dbReference type="ARBA" id="ARBA00004141"/>
    </source>
</evidence>
<keyword evidence="13" id="KW-0915">Sodium</keyword>
<keyword evidence="10" id="KW-0769">Symport</keyword>
<evidence type="ECO:0000256" key="4">
    <source>
        <dbReference type="ARBA" id="ARBA00022449"/>
    </source>
</evidence>
<keyword evidence="18" id="KW-1185">Reference proteome</keyword>
<keyword evidence="11" id="KW-0630">Potassium</keyword>
<protein>
    <submittedName>
        <fullName evidence="17">Sodium potassium calcium exchanger 4-like isoform X3</fullName>
    </submittedName>
</protein>
<evidence type="ECO:0000256" key="6">
    <source>
        <dbReference type="ARBA" id="ARBA00022568"/>
    </source>
</evidence>
<evidence type="ECO:0000313" key="17">
    <source>
        <dbReference type="EMBL" id="CAB3986692.1"/>
    </source>
</evidence>
<evidence type="ECO:0000256" key="5">
    <source>
        <dbReference type="ARBA" id="ARBA00022538"/>
    </source>
</evidence>
<dbReference type="InterPro" id="IPR004837">
    <property type="entry name" value="NaCa_Exmemb"/>
</dbReference>
<keyword evidence="3" id="KW-0813">Transport</keyword>
<organism evidence="17 18">
    <name type="scientific">Paramuricea clavata</name>
    <name type="common">Red gorgonian</name>
    <name type="synonym">Violescent sea-whip</name>
    <dbReference type="NCBI Taxonomy" id="317549"/>
    <lineage>
        <taxon>Eukaryota</taxon>
        <taxon>Metazoa</taxon>
        <taxon>Cnidaria</taxon>
        <taxon>Anthozoa</taxon>
        <taxon>Octocorallia</taxon>
        <taxon>Malacalcyonacea</taxon>
        <taxon>Plexauridae</taxon>
        <taxon>Paramuricea</taxon>
    </lineage>
</organism>
<evidence type="ECO:0000256" key="3">
    <source>
        <dbReference type="ARBA" id="ARBA00022448"/>
    </source>
</evidence>
<evidence type="ECO:0000313" key="18">
    <source>
        <dbReference type="Proteomes" id="UP001152795"/>
    </source>
</evidence>
<dbReference type="AlphaFoldDB" id="A0A6S7GBU9"/>
<evidence type="ECO:0000256" key="13">
    <source>
        <dbReference type="ARBA" id="ARBA00023053"/>
    </source>
</evidence>
<gene>
    <name evidence="17" type="ORF">PACLA_8A028131</name>
</gene>
<dbReference type="GO" id="GO:0005262">
    <property type="term" value="F:calcium channel activity"/>
    <property type="evidence" value="ECO:0007669"/>
    <property type="project" value="TreeGrafter"/>
</dbReference>
<dbReference type="InterPro" id="IPR044880">
    <property type="entry name" value="NCX_ion-bd_dom_sf"/>
</dbReference>
<dbReference type="GO" id="GO:0006874">
    <property type="term" value="P:intracellular calcium ion homeostasis"/>
    <property type="evidence" value="ECO:0007669"/>
    <property type="project" value="TreeGrafter"/>
</dbReference>
<evidence type="ECO:0000256" key="11">
    <source>
        <dbReference type="ARBA" id="ARBA00022958"/>
    </source>
</evidence>
<evidence type="ECO:0000256" key="14">
    <source>
        <dbReference type="ARBA" id="ARBA00023065"/>
    </source>
</evidence>
<keyword evidence="8" id="KW-0732">Signal</keyword>
<dbReference type="InterPro" id="IPR004481">
    <property type="entry name" value="K/Na/Ca-exchanger"/>
</dbReference>
<dbReference type="EMBL" id="CACRXK020001057">
    <property type="protein sequence ID" value="CAB3986692.1"/>
    <property type="molecule type" value="Genomic_DNA"/>
</dbReference>
<evidence type="ECO:0000256" key="8">
    <source>
        <dbReference type="ARBA" id="ARBA00022729"/>
    </source>
</evidence>